<keyword evidence="2" id="KW-1133">Transmembrane helix</keyword>
<organism evidence="3 4">
    <name type="scientific">Canna indica</name>
    <name type="common">Indian-shot</name>
    <dbReference type="NCBI Taxonomy" id="4628"/>
    <lineage>
        <taxon>Eukaryota</taxon>
        <taxon>Viridiplantae</taxon>
        <taxon>Streptophyta</taxon>
        <taxon>Embryophyta</taxon>
        <taxon>Tracheophyta</taxon>
        <taxon>Spermatophyta</taxon>
        <taxon>Magnoliopsida</taxon>
        <taxon>Liliopsida</taxon>
        <taxon>Zingiberales</taxon>
        <taxon>Cannaceae</taxon>
        <taxon>Canna</taxon>
    </lineage>
</organism>
<gene>
    <name evidence="3" type="ORF">Cni_G08151</name>
</gene>
<dbReference type="Proteomes" id="UP001327560">
    <property type="component" value="Chromosome 2"/>
</dbReference>
<evidence type="ECO:0000256" key="1">
    <source>
        <dbReference type="SAM" id="MobiDB-lite"/>
    </source>
</evidence>
<feature type="region of interest" description="Disordered" evidence="1">
    <location>
        <begin position="39"/>
        <end position="90"/>
    </location>
</feature>
<keyword evidence="4" id="KW-1185">Reference proteome</keyword>
<evidence type="ECO:0000313" key="4">
    <source>
        <dbReference type="Proteomes" id="UP001327560"/>
    </source>
</evidence>
<dbReference type="EMBL" id="CP136891">
    <property type="protein sequence ID" value="WOK99439.1"/>
    <property type="molecule type" value="Genomic_DNA"/>
</dbReference>
<accession>A0AAQ3JZS9</accession>
<feature type="transmembrane region" description="Helical" evidence="2">
    <location>
        <begin position="235"/>
        <end position="252"/>
    </location>
</feature>
<dbReference type="AlphaFoldDB" id="A0AAQ3JZS9"/>
<reference evidence="3 4" key="1">
    <citation type="submission" date="2023-10" db="EMBL/GenBank/DDBJ databases">
        <title>Chromosome-scale genome assembly provides insights into flower coloration mechanisms of Canna indica.</title>
        <authorList>
            <person name="Li C."/>
        </authorList>
    </citation>
    <scope>NUCLEOTIDE SEQUENCE [LARGE SCALE GENOMIC DNA]</scope>
    <source>
        <tissue evidence="3">Flower</tissue>
    </source>
</reference>
<feature type="region of interest" description="Disordered" evidence="1">
    <location>
        <begin position="187"/>
        <end position="221"/>
    </location>
</feature>
<keyword evidence="2" id="KW-0472">Membrane</keyword>
<evidence type="ECO:0000313" key="3">
    <source>
        <dbReference type="EMBL" id="WOK99439.1"/>
    </source>
</evidence>
<feature type="compositionally biased region" description="Basic and acidic residues" evidence="1">
    <location>
        <begin position="66"/>
        <end position="81"/>
    </location>
</feature>
<feature type="compositionally biased region" description="Low complexity" evidence="1">
    <location>
        <begin position="198"/>
        <end position="213"/>
    </location>
</feature>
<protein>
    <submittedName>
        <fullName evidence="3">Uncharacterized protein</fullName>
    </submittedName>
</protein>
<keyword evidence="2" id="KW-0812">Transmembrane</keyword>
<evidence type="ECO:0000256" key="2">
    <source>
        <dbReference type="SAM" id="Phobius"/>
    </source>
</evidence>
<feature type="compositionally biased region" description="Basic and acidic residues" evidence="1">
    <location>
        <begin position="46"/>
        <end position="57"/>
    </location>
</feature>
<sequence>MRVAQYQPQNLWLIVGPMQNFTLQMWILGVRGAKPLVESGPPTELHASDVDLGREGVESGPPAELHAPDMDPGRERAHYGEEQVPDDSPVGDLIGMADDDDVASVRSDNHGMHRRVDQQLHALPELSHGEHQRRRIADRRLLQRVGFSDRQQQRLCLLDYNRERTSAPLPSPGTPVAFAPSLPPLPPFVASPPPPPSTLQASPPATTPTGTPADRGINQGQRPLLLPNSALKLDHAWLMAVSTVLVLGVLLFK</sequence>
<proteinExistence type="predicted"/>
<name>A0AAQ3JZS9_9LILI</name>
<feature type="compositionally biased region" description="Pro residues" evidence="1">
    <location>
        <begin position="187"/>
        <end position="197"/>
    </location>
</feature>